<feature type="transmembrane region" description="Helical" evidence="1">
    <location>
        <begin position="179"/>
        <end position="198"/>
    </location>
</feature>
<dbReference type="Gene3D" id="3.30.70.100">
    <property type="match status" value="1"/>
</dbReference>
<feature type="transmembrane region" description="Helical" evidence="1">
    <location>
        <begin position="150"/>
        <end position="173"/>
    </location>
</feature>
<gene>
    <name evidence="2" type="ORF">SAMN04490356_6982</name>
</gene>
<keyword evidence="3" id="KW-1185">Reference proteome</keyword>
<dbReference type="InterPro" id="IPR011008">
    <property type="entry name" value="Dimeric_a/b-barrel"/>
</dbReference>
<name>A0A1H4Y0M8_STRMJ</name>
<organism evidence="2 3">
    <name type="scientific">Streptomyces melanosporofaciens</name>
    <dbReference type="NCBI Taxonomy" id="67327"/>
    <lineage>
        <taxon>Bacteria</taxon>
        <taxon>Bacillati</taxon>
        <taxon>Actinomycetota</taxon>
        <taxon>Actinomycetes</taxon>
        <taxon>Kitasatosporales</taxon>
        <taxon>Streptomycetaceae</taxon>
        <taxon>Streptomyces</taxon>
        <taxon>Streptomyces violaceusniger group</taxon>
    </lineage>
</organism>
<proteinExistence type="predicted"/>
<evidence type="ECO:0008006" key="4">
    <source>
        <dbReference type="Google" id="ProtNLM"/>
    </source>
</evidence>
<dbReference type="AlphaFoldDB" id="A0A1H4Y0M8"/>
<keyword evidence="1" id="KW-0472">Membrane</keyword>
<keyword evidence="1" id="KW-0812">Transmembrane</keyword>
<dbReference type="EMBL" id="FNST01000002">
    <property type="protein sequence ID" value="SED11449.1"/>
    <property type="molecule type" value="Genomic_DNA"/>
</dbReference>
<dbReference type="InterPro" id="IPR038762">
    <property type="entry name" value="ABM_predict"/>
</dbReference>
<dbReference type="SUPFAM" id="SSF54909">
    <property type="entry name" value="Dimeric alpha+beta barrel"/>
    <property type="match status" value="1"/>
</dbReference>
<evidence type="ECO:0000313" key="3">
    <source>
        <dbReference type="Proteomes" id="UP000198609"/>
    </source>
</evidence>
<evidence type="ECO:0000256" key="1">
    <source>
        <dbReference type="SAM" id="Phobius"/>
    </source>
</evidence>
<dbReference type="PANTHER" id="PTHR40057">
    <property type="entry name" value="SLR1162 PROTEIN"/>
    <property type="match status" value="1"/>
</dbReference>
<evidence type="ECO:0000313" key="2">
    <source>
        <dbReference type="EMBL" id="SED11449.1"/>
    </source>
</evidence>
<sequence>MSSRRVDLTGSWQFSQVGTVEKANVMVRKGVAAGVDSEPVTVTAAYRVDPGRESEFYAWAIEMLNAAARLPGYLGGGVMGSGSASSEWHVLYRFEAEGPARAWDSSLERARWASRTGPFVQEKGTQRTSGLENWFKGPVRPLPPPPKWKLWLVNLSAVFPPVLIFNVLVIPFIKDTNFLLRTLALCLGVTAMVTWLVMPRLQRILKKWLHPPLQSIRGRHRRMVADGPRARR</sequence>
<accession>A0A1H4Y0M8</accession>
<protein>
    <recommendedName>
        <fullName evidence="4">ABM domain-containing protein</fullName>
    </recommendedName>
</protein>
<dbReference type="Proteomes" id="UP000198609">
    <property type="component" value="Unassembled WGS sequence"/>
</dbReference>
<reference evidence="3" key="1">
    <citation type="submission" date="2016-10" db="EMBL/GenBank/DDBJ databases">
        <authorList>
            <person name="Varghese N."/>
            <person name="Submissions S."/>
        </authorList>
    </citation>
    <scope>NUCLEOTIDE SEQUENCE [LARGE SCALE GENOMIC DNA]</scope>
    <source>
        <strain evidence="3">DSM 40318</strain>
    </source>
</reference>
<keyword evidence="1" id="KW-1133">Transmembrane helix</keyword>
<dbReference type="PANTHER" id="PTHR40057:SF1">
    <property type="entry name" value="SLR1162 PROTEIN"/>
    <property type="match status" value="1"/>
</dbReference>